<dbReference type="Proteomes" id="UP000718593">
    <property type="component" value="Unassembled WGS sequence"/>
</dbReference>
<feature type="transmembrane region" description="Helical" evidence="1">
    <location>
        <begin position="100"/>
        <end position="119"/>
    </location>
</feature>
<reference evidence="2" key="1">
    <citation type="submission" date="2020-04" db="EMBL/GenBank/DDBJ databases">
        <title>Deep metagenomics examines the oral microbiome during advanced dental caries in children, revealing novel taxa and co-occurrences with host molecules.</title>
        <authorList>
            <person name="Baker J.L."/>
            <person name="Morton J.T."/>
            <person name="Dinis M."/>
            <person name="Alvarez R."/>
            <person name="Tran N.C."/>
            <person name="Knight R."/>
            <person name="Edlund A."/>
        </authorList>
    </citation>
    <scope>NUCLEOTIDE SEQUENCE</scope>
    <source>
        <strain evidence="2">JCVI_32_bin.24</strain>
    </source>
</reference>
<gene>
    <name evidence="2" type="ORF">HXL68_03005</name>
</gene>
<comment type="caution">
    <text evidence="2">The sequence shown here is derived from an EMBL/GenBank/DDBJ whole genome shotgun (WGS) entry which is preliminary data.</text>
</comment>
<dbReference type="EMBL" id="JABZMI010000029">
    <property type="protein sequence ID" value="MBF1163989.1"/>
    <property type="molecule type" value="Genomic_DNA"/>
</dbReference>
<keyword evidence="1" id="KW-0812">Transmembrane</keyword>
<dbReference type="AlphaFoldDB" id="A0A930BR15"/>
<feature type="transmembrane region" description="Helical" evidence="1">
    <location>
        <begin position="74"/>
        <end position="94"/>
    </location>
</feature>
<accession>A0A930BR15</accession>
<evidence type="ECO:0000313" key="3">
    <source>
        <dbReference type="Proteomes" id="UP000718593"/>
    </source>
</evidence>
<keyword evidence="1" id="KW-0472">Membrane</keyword>
<keyword evidence="1" id="KW-1133">Transmembrane helix</keyword>
<organism evidence="2 3">
    <name type="scientific">Dechloromonas agitata</name>
    <dbReference type="NCBI Taxonomy" id="73030"/>
    <lineage>
        <taxon>Bacteria</taxon>
        <taxon>Pseudomonadati</taxon>
        <taxon>Pseudomonadota</taxon>
        <taxon>Betaproteobacteria</taxon>
        <taxon>Rhodocyclales</taxon>
        <taxon>Azonexaceae</taxon>
        <taxon>Dechloromonas</taxon>
    </lineage>
</organism>
<evidence type="ECO:0000313" key="2">
    <source>
        <dbReference type="EMBL" id="MBF1163989.1"/>
    </source>
</evidence>
<sequence length="137" mass="13969">MTALFRLLALLLGTAMTLAPAALLLFSHGSGQLPSGDRLFNLLAPLLVIGLAFGLGPLLIALPRLVAGQRNPGARLAAALLLLLSAGGLVLFGMGGMASLLPAVLGLLAEGLLFAVFVWPARSFSTPPGDQDNSPSM</sequence>
<feature type="transmembrane region" description="Helical" evidence="1">
    <location>
        <begin position="39"/>
        <end position="62"/>
    </location>
</feature>
<name>A0A930BR15_9RHOO</name>
<protein>
    <submittedName>
        <fullName evidence="2">Uncharacterized protein</fullName>
    </submittedName>
</protein>
<evidence type="ECO:0000256" key="1">
    <source>
        <dbReference type="SAM" id="Phobius"/>
    </source>
</evidence>
<proteinExistence type="predicted"/>